<feature type="domain" description="Methyltransferase" evidence="3">
    <location>
        <begin position="42"/>
        <end position="136"/>
    </location>
</feature>
<dbReference type="Gene3D" id="2.20.25.110">
    <property type="entry name" value="S-adenosyl-L-methionine-dependent methyltransferases"/>
    <property type="match status" value="1"/>
</dbReference>
<proteinExistence type="predicted"/>
<dbReference type="Pfam" id="PF13649">
    <property type="entry name" value="Methyltransf_25"/>
    <property type="match status" value="1"/>
</dbReference>
<evidence type="ECO:0000259" key="3">
    <source>
        <dbReference type="Pfam" id="PF13649"/>
    </source>
</evidence>
<evidence type="ECO:0000256" key="1">
    <source>
        <dbReference type="ARBA" id="ARBA00022603"/>
    </source>
</evidence>
<accession>A0AAE3JE02</accession>
<keyword evidence="2" id="KW-0808">Transferase</keyword>
<dbReference type="Gene3D" id="3.40.50.150">
    <property type="entry name" value="Vaccinia Virus protein VP39"/>
    <property type="match status" value="1"/>
</dbReference>
<dbReference type="InterPro" id="IPR041698">
    <property type="entry name" value="Methyltransf_25"/>
</dbReference>
<reference evidence="4" key="1">
    <citation type="submission" date="2021-10" db="EMBL/GenBank/DDBJ databases">
        <title>Anaerobic single-cell dispensing facilitates the cultivation of human gut bacteria.</title>
        <authorList>
            <person name="Afrizal A."/>
        </authorList>
    </citation>
    <scope>NUCLEOTIDE SEQUENCE</scope>
    <source>
        <strain evidence="4">CLA-AA-H215</strain>
    </source>
</reference>
<dbReference type="EMBL" id="JAJEQR010000004">
    <property type="protein sequence ID" value="MCC2229765.1"/>
    <property type="molecule type" value="Genomic_DNA"/>
</dbReference>
<evidence type="ECO:0000256" key="2">
    <source>
        <dbReference type="ARBA" id="ARBA00022679"/>
    </source>
</evidence>
<evidence type="ECO:0000313" key="4">
    <source>
        <dbReference type="EMBL" id="MCC2229765.1"/>
    </source>
</evidence>
<dbReference type="PANTHER" id="PTHR43861:SF1">
    <property type="entry name" value="TRANS-ACONITATE 2-METHYLTRANSFERASE"/>
    <property type="match status" value="1"/>
</dbReference>
<dbReference type="GO" id="GO:0008168">
    <property type="term" value="F:methyltransferase activity"/>
    <property type="evidence" value="ECO:0007669"/>
    <property type="project" value="UniProtKB-KW"/>
</dbReference>
<name>A0AAE3JE02_9FIRM</name>
<dbReference type="CDD" id="cd02440">
    <property type="entry name" value="AdoMet_MTases"/>
    <property type="match status" value="1"/>
</dbReference>
<dbReference type="PANTHER" id="PTHR43861">
    <property type="entry name" value="TRANS-ACONITATE 2-METHYLTRANSFERASE-RELATED"/>
    <property type="match status" value="1"/>
</dbReference>
<evidence type="ECO:0000313" key="5">
    <source>
        <dbReference type="Proteomes" id="UP001198182"/>
    </source>
</evidence>
<dbReference type="AlphaFoldDB" id="A0AAE3JE02"/>
<dbReference type="InterPro" id="IPR029063">
    <property type="entry name" value="SAM-dependent_MTases_sf"/>
</dbReference>
<dbReference type="SUPFAM" id="SSF53335">
    <property type="entry name" value="S-adenosyl-L-methionine-dependent methyltransferases"/>
    <property type="match status" value="1"/>
</dbReference>
<keyword evidence="1 4" id="KW-0489">Methyltransferase</keyword>
<keyword evidence="5" id="KW-1185">Reference proteome</keyword>
<gene>
    <name evidence="4" type="ORF">LKD81_01945</name>
</gene>
<dbReference type="Proteomes" id="UP001198182">
    <property type="component" value="Unassembled WGS sequence"/>
</dbReference>
<sequence>MEAYTGFAEVYDQFMNNVPYERWAEYLRGLFLEYGVRNGLMLELGCGTGTMTEQMAEYGYDMIGVDSSEDMLAEAQEKRMESGHEILYLQQDMREFELYGTVAGVFSVCDSLNYLLEKEDLVTVFRLVNNYLDPKGIFIFDFNTAAEYRNPLRKAPIVETDEDDTMIWENFFDEESGINEHRVLFFLKGEDDRYDKVEEYHEQMAYSLADMKEALAEAGMEFVAAYAAETRNAPTETTPRIYVIARENGK</sequence>
<comment type="caution">
    <text evidence="4">The sequence shown here is derived from an EMBL/GenBank/DDBJ whole genome shotgun (WGS) entry which is preliminary data.</text>
</comment>
<dbReference type="GO" id="GO:0032259">
    <property type="term" value="P:methylation"/>
    <property type="evidence" value="ECO:0007669"/>
    <property type="project" value="UniProtKB-KW"/>
</dbReference>
<protein>
    <submittedName>
        <fullName evidence="4">Class I SAM-dependent methyltransferase</fullName>
    </submittedName>
</protein>
<organism evidence="4 5">
    <name type="scientific">Hominifimenecus microfluidus</name>
    <dbReference type="NCBI Taxonomy" id="2885348"/>
    <lineage>
        <taxon>Bacteria</taxon>
        <taxon>Bacillati</taxon>
        <taxon>Bacillota</taxon>
        <taxon>Clostridia</taxon>
        <taxon>Lachnospirales</taxon>
        <taxon>Lachnospiraceae</taxon>
        <taxon>Hominifimenecus</taxon>
    </lineage>
</organism>